<evidence type="ECO:0000256" key="17">
    <source>
        <dbReference type="ARBA" id="ARBA00064647"/>
    </source>
</evidence>
<evidence type="ECO:0000256" key="3">
    <source>
        <dbReference type="ARBA" id="ARBA00022448"/>
    </source>
</evidence>
<evidence type="ECO:0000256" key="15">
    <source>
        <dbReference type="ARBA" id="ARBA00032201"/>
    </source>
</evidence>
<dbReference type="PANTHER" id="PTHR13080">
    <property type="entry name" value="ATP SYNTHASE F CHAIN, MITOCHONDRIAL-RELATED"/>
    <property type="match status" value="1"/>
</dbReference>
<keyword evidence="5" id="KW-0597">Phosphoprotein</keyword>
<dbReference type="EMBL" id="CABDUW010000420">
    <property type="protein sequence ID" value="VTJ68231.1"/>
    <property type="molecule type" value="Genomic_DNA"/>
</dbReference>
<evidence type="ECO:0000256" key="11">
    <source>
        <dbReference type="ARBA" id="ARBA00023065"/>
    </source>
</evidence>
<evidence type="ECO:0000256" key="19">
    <source>
        <dbReference type="SAM" id="Phobius"/>
    </source>
</evidence>
<keyword evidence="4" id="KW-0138">CF(0)</keyword>
<gene>
    <name evidence="20" type="ORF">MONAX_5E046824</name>
</gene>
<keyword evidence="12" id="KW-0496">Mitochondrion</keyword>
<keyword evidence="13 19" id="KW-0472">Membrane</keyword>
<feature type="transmembrane region" description="Helical" evidence="19">
    <location>
        <begin position="56"/>
        <end position="76"/>
    </location>
</feature>
<evidence type="ECO:0000256" key="18">
    <source>
        <dbReference type="ARBA" id="ARBA00070733"/>
    </source>
</evidence>
<keyword evidence="11" id="KW-0406">Ion transport</keyword>
<evidence type="ECO:0000256" key="1">
    <source>
        <dbReference type="ARBA" id="ARBA00004434"/>
    </source>
</evidence>
<dbReference type="InterPro" id="IPR019344">
    <property type="entry name" value="F1F0-ATPsyn_F_prd"/>
</dbReference>
<keyword evidence="10" id="KW-0007">Acetylation</keyword>
<dbReference type="AlphaFoldDB" id="A0A5E4BGZ0"/>
<protein>
    <recommendedName>
        <fullName evidence="18">ATP synthase F(0) complex subunit f, mitochondrial</fullName>
    </recommendedName>
    <alternativeName>
        <fullName evidence="15">ATP synthase membrane subunit f</fullName>
    </alternativeName>
</protein>
<evidence type="ECO:0000256" key="5">
    <source>
        <dbReference type="ARBA" id="ARBA00022553"/>
    </source>
</evidence>
<evidence type="ECO:0000256" key="13">
    <source>
        <dbReference type="ARBA" id="ARBA00023136"/>
    </source>
</evidence>
<dbReference type="PANTHER" id="PTHR13080:SF16">
    <property type="entry name" value="ATP SYNTHASE SUBUNIT F, MITOCHONDRIAL"/>
    <property type="match status" value="1"/>
</dbReference>
<comment type="function">
    <text evidence="16">Subunit f, of the mitochondrial membrane ATP synthase complex (F(1)F(0) ATP synthase or Complex V) that produces ATP from ADP in the presence of a proton gradient across the membrane which is generated by electron transport complexes of the respiratory chain. ATP synthase complex consist of a soluble F(1) head domain - the catalytic core - and a membrane F(1) domain - the membrane proton channel. These two domains are linked by a central stalk rotating inside the F(1) region and a stationary peripheral stalk. During catalysis, ATP synthesis in the catalytic domain of F(1) is coupled via a rotary mechanism of the central stalk subunits to proton translocation. In vivo, can only synthesize ATP although its ATP hydrolase activity can be activated artificially in vitro. Part of the complex F(0) domain.</text>
</comment>
<keyword evidence="3" id="KW-0813">Transport</keyword>
<organism evidence="20 21">
    <name type="scientific">Marmota monax</name>
    <name type="common">Woodchuck</name>
    <dbReference type="NCBI Taxonomy" id="9995"/>
    <lineage>
        <taxon>Eukaryota</taxon>
        <taxon>Metazoa</taxon>
        <taxon>Chordata</taxon>
        <taxon>Craniata</taxon>
        <taxon>Vertebrata</taxon>
        <taxon>Euteleostomi</taxon>
        <taxon>Mammalia</taxon>
        <taxon>Eutheria</taxon>
        <taxon>Euarchontoglires</taxon>
        <taxon>Glires</taxon>
        <taxon>Rodentia</taxon>
        <taxon>Sciuromorpha</taxon>
        <taxon>Sciuridae</taxon>
        <taxon>Xerinae</taxon>
        <taxon>Marmotini</taxon>
        <taxon>Marmota</taxon>
    </lineage>
</organism>
<evidence type="ECO:0000256" key="10">
    <source>
        <dbReference type="ARBA" id="ARBA00022990"/>
    </source>
</evidence>
<name>A0A5E4BGZ0_MARMO</name>
<keyword evidence="6 19" id="KW-0812">Transmembrane</keyword>
<dbReference type="GO" id="GO:0046933">
    <property type="term" value="F:proton-transporting ATP synthase activity, rotational mechanism"/>
    <property type="evidence" value="ECO:0007669"/>
    <property type="project" value="TreeGrafter"/>
</dbReference>
<proteinExistence type="inferred from homology"/>
<comment type="subcellular location">
    <subcellularLocation>
        <location evidence="1">Mitochondrion inner membrane</location>
        <topology evidence="1">Single-pass membrane protein</topology>
    </subcellularLocation>
</comment>
<keyword evidence="7" id="KW-0375">Hydrogen ion transport</keyword>
<evidence type="ECO:0000256" key="6">
    <source>
        <dbReference type="ARBA" id="ARBA00022692"/>
    </source>
</evidence>
<sequence length="88" mass="10478">MASVMLMKEKKLMDVKLGELPSWILMWDFTPKDTVGAFQRSYYQYYDNYINGEKGSIAGINMVLAAYMLFSYCLSYKNFKHTRRHKYH</sequence>
<evidence type="ECO:0000313" key="21">
    <source>
        <dbReference type="Proteomes" id="UP000335636"/>
    </source>
</evidence>
<evidence type="ECO:0000256" key="7">
    <source>
        <dbReference type="ARBA" id="ARBA00022781"/>
    </source>
</evidence>
<keyword evidence="8" id="KW-0999">Mitochondrion inner membrane</keyword>
<comment type="similarity">
    <text evidence="2">Belongs to the ATPase F chain family.</text>
</comment>
<dbReference type="GO" id="GO:0045259">
    <property type="term" value="C:proton-transporting ATP synthase complex"/>
    <property type="evidence" value="ECO:0007669"/>
    <property type="project" value="UniProtKB-KW"/>
</dbReference>
<evidence type="ECO:0000256" key="2">
    <source>
        <dbReference type="ARBA" id="ARBA00005895"/>
    </source>
</evidence>
<evidence type="ECO:0000256" key="12">
    <source>
        <dbReference type="ARBA" id="ARBA00023128"/>
    </source>
</evidence>
<dbReference type="Proteomes" id="UP000335636">
    <property type="component" value="Unassembled WGS sequence"/>
</dbReference>
<dbReference type="GO" id="GO:0042776">
    <property type="term" value="P:proton motive force-driven mitochondrial ATP synthesis"/>
    <property type="evidence" value="ECO:0007669"/>
    <property type="project" value="TreeGrafter"/>
</dbReference>
<comment type="caution">
    <text evidence="20">The sequence shown here is derived from an EMBL/GenBank/DDBJ whole genome shotgun (WGS) entry which is preliminary data.</text>
</comment>
<dbReference type="GO" id="GO:0005743">
    <property type="term" value="C:mitochondrial inner membrane"/>
    <property type="evidence" value="ECO:0007669"/>
    <property type="project" value="UniProtKB-SubCell"/>
</dbReference>
<reference evidence="20" key="1">
    <citation type="submission" date="2019-04" db="EMBL/GenBank/DDBJ databases">
        <authorList>
            <person name="Alioto T."/>
            <person name="Alioto T."/>
        </authorList>
    </citation>
    <scope>NUCLEOTIDE SEQUENCE [LARGE SCALE GENOMIC DNA]</scope>
</reference>
<evidence type="ECO:0000256" key="16">
    <source>
        <dbReference type="ARBA" id="ARBA00054012"/>
    </source>
</evidence>
<evidence type="ECO:0000256" key="8">
    <source>
        <dbReference type="ARBA" id="ARBA00022792"/>
    </source>
</evidence>
<dbReference type="Pfam" id="PF10206">
    <property type="entry name" value="WRW"/>
    <property type="match status" value="1"/>
</dbReference>
<keyword evidence="9 19" id="KW-1133">Transmembrane helix</keyword>
<keyword evidence="21" id="KW-1185">Reference proteome</keyword>
<evidence type="ECO:0000313" key="20">
    <source>
        <dbReference type="EMBL" id="VTJ68231.1"/>
    </source>
</evidence>
<evidence type="ECO:0000256" key="4">
    <source>
        <dbReference type="ARBA" id="ARBA00022547"/>
    </source>
</evidence>
<evidence type="ECO:0000256" key="9">
    <source>
        <dbReference type="ARBA" id="ARBA00022989"/>
    </source>
</evidence>
<comment type="subunit">
    <text evidence="17">Component of the ATP synthase complex composed at least of ATP5F1A/subunit alpha, ATP5F1B/subunit beta, ATP5MC1/subunit c (homooctomer), MT-ATP6/subunit a, MT-ATP8/subunit 8, ATP5ME/subunit e, ATP5MF/subunit f, ATP5MG/subunit g, ATP5MK/subunit k, ATP5MJ/subunit j, ATP5F1C/subunit gamma, ATP5F1D/subunit delta, ATP5F1E/subunit epsilon, ATP5PF/subunit F6, ATP5PB/subunit b, ATP5PD/subunit d, ATP5PO/subunit OSCP. ATP synthase complex consists of a soluble F(1) head domain (subunits alpha(3) and beta(3)) - the catalytic core - and a membrane F(0) domain - the membrane proton channel (subunits c, a, 8, e, f, g, k and j). These two domains are linked by a central stalk (subunits gamma, delta, and epsilon) rotating inside the F1 region and a stationary peripheral stalk (subunits F6, b, d, and OSCP).</text>
</comment>
<evidence type="ECO:0000256" key="14">
    <source>
        <dbReference type="ARBA" id="ARBA00023310"/>
    </source>
</evidence>
<accession>A0A5E4BGZ0</accession>
<keyword evidence="14" id="KW-0066">ATP synthesis</keyword>